<proteinExistence type="evidence at transcript level"/>
<evidence type="ECO:0000313" key="1">
    <source>
        <dbReference type="EMBL" id="ACG40086.1"/>
    </source>
</evidence>
<name>B6TSK3_MAIZE</name>
<sequence length="33" mass="3818">MNNGLCLIDDRSVDRSSSMRRTAMDVRIIYILC</sequence>
<dbReference type="AlphaFoldDB" id="B6TSK3"/>
<dbReference type="EMBL" id="EU967968">
    <property type="protein sequence ID" value="ACG40086.1"/>
    <property type="molecule type" value="mRNA"/>
</dbReference>
<organism evidence="1">
    <name type="scientific">Zea mays</name>
    <name type="common">Maize</name>
    <dbReference type="NCBI Taxonomy" id="4577"/>
    <lineage>
        <taxon>Eukaryota</taxon>
        <taxon>Viridiplantae</taxon>
        <taxon>Streptophyta</taxon>
        <taxon>Embryophyta</taxon>
        <taxon>Tracheophyta</taxon>
        <taxon>Spermatophyta</taxon>
        <taxon>Magnoliopsida</taxon>
        <taxon>Liliopsida</taxon>
        <taxon>Poales</taxon>
        <taxon>Poaceae</taxon>
        <taxon>PACMAD clade</taxon>
        <taxon>Panicoideae</taxon>
        <taxon>Andropogonodae</taxon>
        <taxon>Andropogoneae</taxon>
        <taxon>Tripsacinae</taxon>
        <taxon>Zea</taxon>
    </lineage>
</organism>
<reference evidence="1" key="1">
    <citation type="journal article" date="2009" name="Plant Mol. Biol.">
        <title>Insights into corn genes derived from large-scale cDNA sequencing.</title>
        <authorList>
            <person name="Alexandrov N.N."/>
            <person name="Brover V.V."/>
            <person name="Freidin S."/>
            <person name="Troukhan M.E."/>
            <person name="Tatarinova T.V."/>
            <person name="Zhang H."/>
            <person name="Swaller T.J."/>
            <person name="Lu Y.P."/>
            <person name="Bouck J."/>
            <person name="Flavell R.B."/>
            <person name="Feldmann K.A."/>
        </authorList>
    </citation>
    <scope>NUCLEOTIDE SEQUENCE</scope>
</reference>
<protein>
    <submittedName>
        <fullName evidence="1">Uncharacterized protein</fullName>
    </submittedName>
</protein>
<accession>B6TSK3</accession>